<feature type="binding site" evidence="18">
    <location>
        <position position="36"/>
    </location>
    <ligand>
        <name>Mg(2+)</name>
        <dbReference type="ChEBI" id="CHEBI:18420"/>
    </ligand>
</feature>
<keyword evidence="14 20" id="KW-0342">GTP-binding</keyword>
<dbReference type="GO" id="GO:0005525">
    <property type="term" value="F:GTP binding"/>
    <property type="evidence" value="ECO:0007669"/>
    <property type="project" value="UniProtKB-KW"/>
</dbReference>
<sequence>MDLSLNKNVAPRPPQKALSWLGLFSKEAKILFLGLDNAGKSTLLCQLTNDTLHSLPPTVHPTSQEIILGNNVVCKTFDLGGHQQARRLWRDYFPAVNGIVFLVDAADPARFDEAGAELGALLSMPELEEVPVLVLGNKIDLPGAVNNIELISALLAPRCPDYGPSREMGDRILHTNVGESRVYVAMCSVVWKAGYRGGFEWLAGLL</sequence>
<dbReference type="SMART" id="SM00178">
    <property type="entry name" value="SAR"/>
    <property type="match status" value="1"/>
</dbReference>
<feature type="binding site" evidence="20">
    <location>
        <position position="81"/>
    </location>
    <ligand>
        <name>GTP</name>
        <dbReference type="ChEBI" id="CHEBI:37565"/>
    </ligand>
</feature>
<evidence type="ECO:0000313" key="23">
    <source>
        <dbReference type="EMBL" id="KAK4186690.1"/>
    </source>
</evidence>
<evidence type="ECO:0000256" key="3">
    <source>
        <dbReference type="ARBA" id="ARBA00004397"/>
    </source>
</evidence>
<dbReference type="PROSITE" id="PS51422">
    <property type="entry name" value="SAR1"/>
    <property type="match status" value="1"/>
</dbReference>
<feature type="binding site" evidence="20">
    <location>
        <begin position="137"/>
        <end position="140"/>
    </location>
    <ligand>
        <name>GTP</name>
        <dbReference type="ChEBI" id="CHEBI:37565"/>
    </ligand>
</feature>
<keyword evidence="9" id="KW-0378">Hydrolase</keyword>
<dbReference type="GO" id="GO:0006886">
    <property type="term" value="P:intracellular protein transport"/>
    <property type="evidence" value="ECO:0007669"/>
    <property type="project" value="InterPro"/>
</dbReference>
<evidence type="ECO:0000256" key="13">
    <source>
        <dbReference type="ARBA" id="ARBA00023034"/>
    </source>
</evidence>
<dbReference type="GO" id="GO:0046872">
    <property type="term" value="F:metal ion binding"/>
    <property type="evidence" value="ECO:0007669"/>
    <property type="project" value="UniProtKB-KW"/>
</dbReference>
<dbReference type="InterPro" id="IPR006689">
    <property type="entry name" value="Small_GTPase_ARF/SAR"/>
</dbReference>
<feature type="binding site" evidence="19">
    <location>
        <position position="37"/>
    </location>
    <ligand>
        <name>GTP</name>
        <dbReference type="ChEBI" id="CHEBI:37565"/>
    </ligand>
</feature>
<evidence type="ECO:0000256" key="2">
    <source>
        <dbReference type="ARBA" id="ARBA00004299"/>
    </source>
</evidence>
<dbReference type="PANTHER" id="PTHR45684">
    <property type="entry name" value="RE74312P"/>
    <property type="match status" value="1"/>
</dbReference>
<evidence type="ECO:0000256" key="5">
    <source>
        <dbReference type="ARBA" id="ARBA00019961"/>
    </source>
</evidence>
<dbReference type="InterPro" id="IPR006687">
    <property type="entry name" value="Small_GTPase_SAR1"/>
</dbReference>
<evidence type="ECO:0000256" key="21">
    <source>
        <dbReference type="PIRSR" id="PIRSR606689-2"/>
    </source>
</evidence>
<feature type="binding site" evidence="19">
    <location>
        <position position="39"/>
    </location>
    <ligand>
        <name>GTP</name>
        <dbReference type="ChEBI" id="CHEBI:37565"/>
    </ligand>
</feature>
<feature type="binding site" evidence="19">
    <location>
        <position position="189"/>
    </location>
    <ligand>
        <name>GTP</name>
        <dbReference type="ChEBI" id="CHEBI:37565"/>
    </ligand>
</feature>
<dbReference type="GO" id="GO:0016192">
    <property type="term" value="P:vesicle-mediated transport"/>
    <property type="evidence" value="ECO:0007669"/>
    <property type="project" value="UniProtKB-KW"/>
</dbReference>
<proteinExistence type="inferred from homology"/>
<feature type="binding site" evidence="19">
    <location>
        <position position="137"/>
    </location>
    <ligand>
        <name>GTP</name>
        <dbReference type="ChEBI" id="CHEBI:37565"/>
    </ligand>
</feature>
<gene>
    <name evidence="23" type="ORF">QBC35DRAFT_553505</name>
</gene>
<evidence type="ECO:0000256" key="12">
    <source>
        <dbReference type="ARBA" id="ARBA00022927"/>
    </source>
</evidence>
<evidence type="ECO:0000256" key="10">
    <source>
        <dbReference type="ARBA" id="ARBA00022824"/>
    </source>
</evidence>
<dbReference type="InterPro" id="IPR005225">
    <property type="entry name" value="Small_GTP-bd"/>
</dbReference>
<feature type="binding site" evidence="19">
    <location>
        <position position="190"/>
    </location>
    <ligand>
        <name>GTP</name>
        <dbReference type="ChEBI" id="CHEBI:37565"/>
    </ligand>
</feature>
<keyword evidence="24" id="KW-1185">Reference proteome</keyword>
<feature type="binding site" evidence="20">
    <location>
        <begin position="34"/>
        <end position="41"/>
    </location>
    <ligand>
        <name>GTP</name>
        <dbReference type="ChEBI" id="CHEBI:37565"/>
    </ligand>
</feature>
<dbReference type="EMBL" id="MU864417">
    <property type="protein sequence ID" value="KAK4186690.1"/>
    <property type="molecule type" value="Genomic_DNA"/>
</dbReference>
<keyword evidence="15" id="KW-0472">Membrane</keyword>
<evidence type="ECO:0000256" key="19">
    <source>
        <dbReference type="PIRSR" id="PIRSR606687-2"/>
    </source>
</evidence>
<evidence type="ECO:0000256" key="11">
    <source>
        <dbReference type="ARBA" id="ARBA00022892"/>
    </source>
</evidence>
<dbReference type="PRINTS" id="PR00328">
    <property type="entry name" value="SAR1GTPBP"/>
</dbReference>
<feature type="binding site" evidence="21">
    <location>
        <position position="58"/>
    </location>
    <ligand>
        <name>Mg(2+)</name>
        <dbReference type="ChEBI" id="CHEBI:18420"/>
    </ligand>
</feature>
<dbReference type="AlphaFoldDB" id="A0AAN6WR79"/>
<keyword evidence="10 22" id="KW-0256">Endoplasmic reticulum</keyword>
<feature type="binding site" evidence="21">
    <location>
        <position position="41"/>
    </location>
    <ligand>
        <name>Mg(2+)</name>
        <dbReference type="ChEBI" id="CHEBI:18420"/>
    </ligand>
</feature>
<evidence type="ECO:0000256" key="22">
    <source>
        <dbReference type="RuleBase" id="RU003926"/>
    </source>
</evidence>
<organism evidence="23 24">
    <name type="scientific">Podospora australis</name>
    <dbReference type="NCBI Taxonomy" id="1536484"/>
    <lineage>
        <taxon>Eukaryota</taxon>
        <taxon>Fungi</taxon>
        <taxon>Dikarya</taxon>
        <taxon>Ascomycota</taxon>
        <taxon>Pezizomycotina</taxon>
        <taxon>Sordariomycetes</taxon>
        <taxon>Sordariomycetidae</taxon>
        <taxon>Sordariales</taxon>
        <taxon>Podosporaceae</taxon>
        <taxon>Podospora</taxon>
    </lineage>
</organism>
<dbReference type="FunFam" id="3.40.50.300:FF:000161">
    <property type="entry name" value="Small COPII coat GTPase"/>
    <property type="match status" value="1"/>
</dbReference>
<keyword evidence="12 22" id="KW-0653">Protein transport</keyword>
<evidence type="ECO:0000313" key="24">
    <source>
        <dbReference type="Proteomes" id="UP001302126"/>
    </source>
</evidence>
<feature type="binding site" evidence="19">
    <location>
        <position position="138"/>
    </location>
    <ligand>
        <name>GTP</name>
        <dbReference type="ChEBI" id="CHEBI:37565"/>
    </ligand>
</feature>
<dbReference type="NCBIfam" id="TIGR00231">
    <property type="entry name" value="small_GTP"/>
    <property type="match status" value="1"/>
</dbReference>
<comment type="similarity">
    <text evidence="4 22">Belongs to the small GTPase superfamily. SAR1 family.</text>
</comment>
<dbReference type="GO" id="GO:0012507">
    <property type="term" value="C:ER to Golgi transport vesicle membrane"/>
    <property type="evidence" value="ECO:0007669"/>
    <property type="project" value="UniProtKB-SubCell"/>
</dbReference>
<comment type="caution">
    <text evidence="23">The sequence shown here is derived from an EMBL/GenBank/DDBJ whole genome shotgun (WGS) entry which is preliminary data.</text>
</comment>
<evidence type="ECO:0000256" key="15">
    <source>
        <dbReference type="ARBA" id="ARBA00023136"/>
    </source>
</evidence>
<evidence type="ECO:0000256" key="4">
    <source>
        <dbReference type="ARBA" id="ARBA00007507"/>
    </source>
</evidence>
<keyword evidence="7 22" id="KW-0813">Transport</keyword>
<comment type="catalytic activity">
    <reaction evidence="17">
        <text>GTP + H2O = GDP + phosphate + H(+)</text>
        <dbReference type="Rhea" id="RHEA:19669"/>
        <dbReference type="ChEBI" id="CHEBI:15377"/>
        <dbReference type="ChEBI" id="CHEBI:15378"/>
        <dbReference type="ChEBI" id="CHEBI:37565"/>
        <dbReference type="ChEBI" id="CHEBI:43474"/>
        <dbReference type="ChEBI" id="CHEBI:58189"/>
    </reaction>
</comment>
<accession>A0AAN6WR79</accession>
<feature type="binding site" evidence="19">
    <location>
        <position position="40"/>
    </location>
    <ligand>
        <name>GTP</name>
        <dbReference type="ChEBI" id="CHEBI:37565"/>
    </ligand>
</feature>
<keyword evidence="18" id="KW-0460">Magnesium</keyword>
<keyword evidence="8 19" id="KW-0547">Nucleotide-binding</keyword>
<feature type="binding site" evidence="19">
    <location>
        <position position="140"/>
    </location>
    <ligand>
        <name>GTP</name>
        <dbReference type="ChEBI" id="CHEBI:37565"/>
    </ligand>
</feature>
<evidence type="ECO:0000256" key="8">
    <source>
        <dbReference type="ARBA" id="ARBA00022741"/>
    </source>
</evidence>
<dbReference type="Pfam" id="PF00025">
    <property type="entry name" value="Arf"/>
    <property type="match status" value="1"/>
</dbReference>
<comment type="subcellular location">
    <subcellularLocation>
        <location evidence="2">Cytoplasmic vesicle</location>
        <location evidence="2">COPII-coated vesicle membrane</location>
        <topology evidence="2">Peripheral membrane protein</topology>
        <orientation evidence="2">Cytoplasmic side</orientation>
    </subcellularLocation>
    <subcellularLocation>
        <location evidence="3">Endoplasmic reticulum membrane</location>
        <topology evidence="3">Peripheral membrane protein</topology>
        <orientation evidence="3">Cytoplasmic side</orientation>
    </subcellularLocation>
    <subcellularLocation>
        <location evidence="1">Golgi apparatus membrane</location>
        <topology evidence="1">Peripheral membrane protein</topology>
        <orientation evidence="1">Cytoplasmic side</orientation>
    </subcellularLocation>
</comment>
<dbReference type="GO" id="GO:0005789">
    <property type="term" value="C:endoplasmic reticulum membrane"/>
    <property type="evidence" value="ECO:0007669"/>
    <property type="project" value="UniProtKB-SubCell"/>
</dbReference>
<keyword evidence="13 22" id="KW-0333">Golgi apparatus</keyword>
<dbReference type="SUPFAM" id="SSF52540">
    <property type="entry name" value="P-loop containing nucleoside triphosphate hydrolases"/>
    <property type="match status" value="1"/>
</dbReference>
<dbReference type="Gene3D" id="3.40.50.300">
    <property type="entry name" value="P-loop containing nucleotide triphosphate hydrolases"/>
    <property type="match status" value="1"/>
</dbReference>
<keyword evidence="16" id="KW-0968">Cytoplasmic vesicle</keyword>
<dbReference type="GO" id="GO:0003924">
    <property type="term" value="F:GTPase activity"/>
    <property type="evidence" value="ECO:0007669"/>
    <property type="project" value="InterPro"/>
</dbReference>
<feature type="binding site" evidence="19">
    <location>
        <position position="42"/>
    </location>
    <ligand>
        <name>GTP</name>
        <dbReference type="ChEBI" id="CHEBI:37565"/>
    </ligand>
</feature>
<name>A0AAN6WR79_9PEZI</name>
<keyword evidence="18" id="KW-0479">Metal-binding</keyword>
<evidence type="ECO:0000256" key="18">
    <source>
        <dbReference type="PIRSR" id="PIRSR606687-1"/>
    </source>
</evidence>
<evidence type="ECO:0000256" key="14">
    <source>
        <dbReference type="ARBA" id="ARBA00023134"/>
    </source>
</evidence>
<evidence type="ECO:0000256" key="16">
    <source>
        <dbReference type="ARBA" id="ARBA00023329"/>
    </source>
</evidence>
<evidence type="ECO:0000256" key="17">
    <source>
        <dbReference type="ARBA" id="ARBA00048548"/>
    </source>
</evidence>
<evidence type="ECO:0000256" key="20">
    <source>
        <dbReference type="PIRSR" id="PIRSR606689-1"/>
    </source>
</evidence>
<evidence type="ECO:0000256" key="9">
    <source>
        <dbReference type="ARBA" id="ARBA00022801"/>
    </source>
</evidence>
<evidence type="ECO:0000256" key="7">
    <source>
        <dbReference type="ARBA" id="ARBA00022448"/>
    </source>
</evidence>
<keyword evidence="11 22" id="KW-0931">ER-Golgi transport</keyword>
<dbReference type="InterPro" id="IPR027417">
    <property type="entry name" value="P-loop_NTPase"/>
</dbReference>
<evidence type="ECO:0000256" key="6">
    <source>
        <dbReference type="ARBA" id="ARBA00021124"/>
    </source>
</evidence>
<dbReference type="Proteomes" id="UP001302126">
    <property type="component" value="Unassembled WGS sequence"/>
</dbReference>
<dbReference type="SMART" id="SM00177">
    <property type="entry name" value="ARF"/>
    <property type="match status" value="1"/>
</dbReference>
<reference evidence="23" key="2">
    <citation type="submission" date="2023-05" db="EMBL/GenBank/DDBJ databases">
        <authorList>
            <consortium name="Lawrence Berkeley National Laboratory"/>
            <person name="Steindorff A."/>
            <person name="Hensen N."/>
            <person name="Bonometti L."/>
            <person name="Westerberg I."/>
            <person name="Brannstrom I.O."/>
            <person name="Guillou S."/>
            <person name="Cros-Aarteil S."/>
            <person name="Calhoun S."/>
            <person name="Haridas S."/>
            <person name="Kuo A."/>
            <person name="Mondo S."/>
            <person name="Pangilinan J."/>
            <person name="Riley R."/>
            <person name="Labutti K."/>
            <person name="Andreopoulos B."/>
            <person name="Lipzen A."/>
            <person name="Chen C."/>
            <person name="Yanf M."/>
            <person name="Daum C."/>
            <person name="Ng V."/>
            <person name="Clum A."/>
            <person name="Ohm R."/>
            <person name="Martin F."/>
            <person name="Silar P."/>
            <person name="Natvig D."/>
            <person name="Lalanne C."/>
            <person name="Gautier V."/>
            <person name="Ament-Velasquez S.L."/>
            <person name="Kruys A."/>
            <person name="Hutchinson M.I."/>
            <person name="Powell A.J."/>
            <person name="Barry K."/>
            <person name="Miller A.N."/>
            <person name="Grigoriev I.V."/>
            <person name="Debuchy R."/>
            <person name="Gladieux P."/>
            <person name="Thoren M.H."/>
            <person name="Johannesson H."/>
        </authorList>
    </citation>
    <scope>NUCLEOTIDE SEQUENCE</scope>
    <source>
        <strain evidence="23">PSN309</strain>
    </source>
</reference>
<reference evidence="23" key="1">
    <citation type="journal article" date="2023" name="Mol. Phylogenet. Evol.">
        <title>Genome-scale phylogeny and comparative genomics of the fungal order Sordariales.</title>
        <authorList>
            <person name="Hensen N."/>
            <person name="Bonometti L."/>
            <person name="Westerberg I."/>
            <person name="Brannstrom I.O."/>
            <person name="Guillou S."/>
            <person name="Cros-Aarteil S."/>
            <person name="Calhoun S."/>
            <person name="Haridas S."/>
            <person name="Kuo A."/>
            <person name="Mondo S."/>
            <person name="Pangilinan J."/>
            <person name="Riley R."/>
            <person name="LaButti K."/>
            <person name="Andreopoulos B."/>
            <person name="Lipzen A."/>
            <person name="Chen C."/>
            <person name="Yan M."/>
            <person name="Daum C."/>
            <person name="Ng V."/>
            <person name="Clum A."/>
            <person name="Steindorff A."/>
            <person name="Ohm R.A."/>
            <person name="Martin F."/>
            <person name="Silar P."/>
            <person name="Natvig D.O."/>
            <person name="Lalanne C."/>
            <person name="Gautier V."/>
            <person name="Ament-Velasquez S.L."/>
            <person name="Kruys A."/>
            <person name="Hutchinson M.I."/>
            <person name="Powell A.J."/>
            <person name="Barry K."/>
            <person name="Miller A.N."/>
            <person name="Grigoriev I.V."/>
            <person name="Debuchy R."/>
            <person name="Gladieux P."/>
            <person name="Hiltunen Thoren M."/>
            <person name="Johannesson H."/>
        </authorList>
    </citation>
    <scope>NUCLEOTIDE SEQUENCE</scope>
    <source>
        <strain evidence="23">PSN309</strain>
    </source>
</reference>
<evidence type="ECO:0000256" key="1">
    <source>
        <dbReference type="ARBA" id="ARBA00004255"/>
    </source>
</evidence>
<dbReference type="GO" id="GO:0000139">
    <property type="term" value="C:Golgi membrane"/>
    <property type="evidence" value="ECO:0007669"/>
    <property type="project" value="UniProtKB-SubCell"/>
</dbReference>
<dbReference type="PROSITE" id="PS51417">
    <property type="entry name" value="ARF"/>
    <property type="match status" value="1"/>
</dbReference>
<protein>
    <recommendedName>
        <fullName evidence="6">Small COPII coat GTPase SAR1</fullName>
    </recommendedName>
    <alternativeName>
        <fullName evidence="5">Small COPII coat GTPase sar1</fullName>
    </alternativeName>
</protein>